<feature type="compositionally biased region" description="Pro residues" evidence="1">
    <location>
        <begin position="347"/>
        <end position="358"/>
    </location>
</feature>
<dbReference type="AlphaFoldDB" id="A0A0N1PCL9"/>
<comment type="caution">
    <text evidence="2">The sequence shown here is derived from an EMBL/GenBank/DDBJ whole genome shotgun (WGS) entry which is preliminary data.</text>
</comment>
<dbReference type="EMBL" id="LJSK01000058">
    <property type="protein sequence ID" value="KPI88198.1"/>
    <property type="molecule type" value="Genomic_DNA"/>
</dbReference>
<keyword evidence="3" id="KW-1185">Reference proteome</keyword>
<dbReference type="OMA" id="SYESRMY"/>
<feature type="region of interest" description="Disordered" evidence="1">
    <location>
        <begin position="171"/>
        <end position="363"/>
    </location>
</feature>
<feature type="compositionally biased region" description="Polar residues" evidence="1">
    <location>
        <begin position="259"/>
        <end position="279"/>
    </location>
</feature>
<feature type="region of interest" description="Disordered" evidence="1">
    <location>
        <begin position="1"/>
        <end position="75"/>
    </location>
</feature>
<gene>
    <name evidence="2" type="ORF">ABL78_2702</name>
</gene>
<feature type="compositionally biased region" description="Low complexity" evidence="1">
    <location>
        <begin position="337"/>
        <end position="346"/>
    </location>
</feature>
<dbReference type="VEuPathDB" id="TriTrypDB:Lsey_0058_0170"/>
<sequence>MFPSGPSDGGGGLERSHPSRRAAHPYLDSVSPPTGLPMSSSYSGRLNLESDNAADDRSNAAAADRDDNDDSSGARFGEEDRMLLRLLYHQQQAIQVQLNTMTEWMQQVNYRIATVERLMRTSRSTASTAAPSGGRAAAAGLRSYSAQPPSLGSPAMDSYAPMSNLHLISQSRPISSSEQASAEAPRGHPPGQGSTHSGQSHPASSVPAVSSVLESSRACTPPSEQTRHHIGGGGAAGSSAVPSTTRSYESALAAPWDPHNTSQQSLGAAGHSRTSSHTSALGRRANPLLNSSGVRSKAPLPAAVSRSSLADSRHQLSRLDISGMSGTGGQTSPTSIAGATSEAAPAQPAPPRQPPVVSPPATSSLTAADAVAAVPPYRRVPAEPTIAMALTRQPLSRVSAVTRHAPPTSTLADAADSRNGREATLPPPQRSAATSSLQDDTQNRSTAAEQGARERTKEAASAASAGFPSAHVDPMDSRGGGNGPFRSGAESKRHVVADDDSLSDGYGSYESRMYMKNLGLL</sequence>
<feature type="compositionally biased region" description="Low complexity" evidence="1">
    <location>
        <begin position="200"/>
        <end position="216"/>
    </location>
</feature>
<evidence type="ECO:0000313" key="2">
    <source>
        <dbReference type="EMBL" id="KPI88198.1"/>
    </source>
</evidence>
<dbReference type="Proteomes" id="UP000038009">
    <property type="component" value="Unassembled WGS sequence"/>
</dbReference>
<organism evidence="2 3">
    <name type="scientific">Leptomonas seymouri</name>
    <dbReference type="NCBI Taxonomy" id="5684"/>
    <lineage>
        <taxon>Eukaryota</taxon>
        <taxon>Discoba</taxon>
        <taxon>Euglenozoa</taxon>
        <taxon>Kinetoplastea</taxon>
        <taxon>Metakinetoplastina</taxon>
        <taxon>Trypanosomatida</taxon>
        <taxon>Trypanosomatidae</taxon>
        <taxon>Leishmaniinae</taxon>
        <taxon>Leptomonas</taxon>
    </lineage>
</organism>
<dbReference type="OrthoDB" id="267528at2759"/>
<name>A0A0N1PCL9_LEPSE</name>
<evidence type="ECO:0000256" key="1">
    <source>
        <dbReference type="SAM" id="MobiDB-lite"/>
    </source>
</evidence>
<evidence type="ECO:0000313" key="3">
    <source>
        <dbReference type="Proteomes" id="UP000038009"/>
    </source>
</evidence>
<proteinExistence type="predicted"/>
<feature type="compositionally biased region" description="Polar residues" evidence="1">
    <location>
        <begin position="171"/>
        <end position="180"/>
    </location>
</feature>
<protein>
    <submittedName>
        <fullName evidence="2">Uncharacterized protein</fullName>
    </submittedName>
</protein>
<feature type="compositionally biased region" description="Polar residues" evidence="1">
    <location>
        <begin position="431"/>
        <end position="448"/>
    </location>
</feature>
<accession>A0A0N1PCL9</accession>
<reference evidence="2 3" key="1">
    <citation type="journal article" date="2015" name="PLoS Pathog.">
        <title>Leptomonas seymouri: Adaptations to the Dixenous Life Cycle Analyzed by Genome Sequencing, Transcriptome Profiling and Co-infection with Leishmania donovani.</title>
        <authorList>
            <person name="Kraeva N."/>
            <person name="Butenko A."/>
            <person name="Hlavacova J."/>
            <person name="Kostygov A."/>
            <person name="Myskova J."/>
            <person name="Grybchuk D."/>
            <person name="Lestinova T."/>
            <person name="Votypka J."/>
            <person name="Volf P."/>
            <person name="Opperdoes F."/>
            <person name="Flegontov P."/>
            <person name="Lukes J."/>
            <person name="Yurchenko V."/>
        </authorList>
    </citation>
    <scope>NUCLEOTIDE SEQUENCE [LARGE SCALE GENOMIC DNA]</scope>
    <source>
        <strain evidence="2 3">ATCC 30220</strain>
    </source>
</reference>
<feature type="region of interest" description="Disordered" evidence="1">
    <location>
        <begin position="398"/>
        <end position="508"/>
    </location>
</feature>